<name>A0A383C9B6_9ZZZZ</name>
<dbReference type="GO" id="GO:0004733">
    <property type="term" value="F:pyridoxamine phosphate oxidase activity"/>
    <property type="evidence" value="ECO:0007669"/>
    <property type="project" value="InterPro"/>
</dbReference>
<evidence type="ECO:0000259" key="5">
    <source>
        <dbReference type="Pfam" id="PF10590"/>
    </source>
</evidence>
<dbReference type="SUPFAM" id="SSF50475">
    <property type="entry name" value="FMN-binding split barrel"/>
    <property type="match status" value="1"/>
</dbReference>
<evidence type="ECO:0000313" key="6">
    <source>
        <dbReference type="EMBL" id="SVE28987.1"/>
    </source>
</evidence>
<feature type="non-terminal residue" evidence="6">
    <location>
        <position position="1"/>
    </location>
</feature>
<dbReference type="InterPro" id="IPR019576">
    <property type="entry name" value="Pyridoxamine_oxidase_dimer_C"/>
</dbReference>
<proteinExistence type="predicted"/>
<dbReference type="GO" id="GO:0010181">
    <property type="term" value="F:FMN binding"/>
    <property type="evidence" value="ECO:0007669"/>
    <property type="project" value="InterPro"/>
</dbReference>
<dbReference type="GO" id="GO:0008615">
    <property type="term" value="P:pyridoxine biosynthetic process"/>
    <property type="evidence" value="ECO:0007669"/>
    <property type="project" value="InterPro"/>
</dbReference>
<accession>A0A383C9B6</accession>
<protein>
    <recommendedName>
        <fullName evidence="5">Pyridoxine 5'-phosphate oxidase dimerisation C-terminal domain-containing protein</fullName>
    </recommendedName>
</protein>
<dbReference type="PANTHER" id="PTHR10851">
    <property type="entry name" value="PYRIDOXINE-5-PHOSPHATE OXIDASE"/>
    <property type="match status" value="1"/>
</dbReference>
<evidence type="ECO:0000256" key="4">
    <source>
        <dbReference type="ARBA" id="ARBA00023002"/>
    </source>
</evidence>
<keyword evidence="4" id="KW-0560">Oxidoreductase</keyword>
<keyword evidence="3" id="KW-0288">FMN</keyword>
<sequence>RIEGPLLELPNKEADDYFQSRSRESQIAAWASKQSDYLPEGYKSLENNIEYYENKFKNQIIPRPNFWSGRIVVPEKIEFWKNVKNRLHERVLFKVVSESWLKESLYP</sequence>
<dbReference type="Gene3D" id="2.30.110.10">
    <property type="entry name" value="Electron Transport, Fmn-binding Protein, Chain A"/>
    <property type="match status" value="1"/>
</dbReference>
<organism evidence="6">
    <name type="scientific">marine metagenome</name>
    <dbReference type="NCBI Taxonomy" id="408172"/>
    <lineage>
        <taxon>unclassified sequences</taxon>
        <taxon>metagenomes</taxon>
        <taxon>ecological metagenomes</taxon>
    </lineage>
</organism>
<dbReference type="AlphaFoldDB" id="A0A383C9B6"/>
<keyword evidence="2" id="KW-0285">Flavoprotein</keyword>
<dbReference type="InterPro" id="IPR012349">
    <property type="entry name" value="Split_barrel_FMN-bd"/>
</dbReference>
<comment type="cofactor">
    <cofactor evidence="1">
        <name>FMN</name>
        <dbReference type="ChEBI" id="CHEBI:58210"/>
    </cofactor>
</comment>
<dbReference type="EMBL" id="UINC01207056">
    <property type="protein sequence ID" value="SVE28987.1"/>
    <property type="molecule type" value="Genomic_DNA"/>
</dbReference>
<reference evidence="6" key="1">
    <citation type="submission" date="2018-05" db="EMBL/GenBank/DDBJ databases">
        <authorList>
            <person name="Lanie J.A."/>
            <person name="Ng W.-L."/>
            <person name="Kazmierczak K.M."/>
            <person name="Andrzejewski T.M."/>
            <person name="Davidsen T.M."/>
            <person name="Wayne K.J."/>
            <person name="Tettelin H."/>
            <person name="Glass J.I."/>
            <person name="Rusch D."/>
            <person name="Podicherti R."/>
            <person name="Tsui H.-C.T."/>
            <person name="Winkler M.E."/>
        </authorList>
    </citation>
    <scope>NUCLEOTIDE SEQUENCE</scope>
</reference>
<evidence type="ECO:0000256" key="2">
    <source>
        <dbReference type="ARBA" id="ARBA00022630"/>
    </source>
</evidence>
<gene>
    <name evidence="6" type="ORF">METZ01_LOCUS481841</name>
</gene>
<feature type="domain" description="Pyridoxine 5'-phosphate oxidase dimerisation C-terminal" evidence="5">
    <location>
        <begin position="67"/>
        <end position="107"/>
    </location>
</feature>
<dbReference type="InterPro" id="IPR000659">
    <property type="entry name" value="Pyridox_Oxase"/>
</dbReference>
<evidence type="ECO:0000256" key="3">
    <source>
        <dbReference type="ARBA" id="ARBA00022643"/>
    </source>
</evidence>
<evidence type="ECO:0000256" key="1">
    <source>
        <dbReference type="ARBA" id="ARBA00001917"/>
    </source>
</evidence>
<dbReference type="Pfam" id="PF10590">
    <property type="entry name" value="PNP_phzG_C"/>
    <property type="match status" value="1"/>
</dbReference>
<dbReference type="PANTHER" id="PTHR10851:SF0">
    <property type="entry name" value="PYRIDOXINE-5'-PHOSPHATE OXIDASE"/>
    <property type="match status" value="1"/>
</dbReference>